<dbReference type="GeneID" id="96998291"/>
<evidence type="ECO:0008006" key="4">
    <source>
        <dbReference type="Google" id="ProtNLM"/>
    </source>
</evidence>
<gene>
    <name evidence="2" type="ORF">HMPREF9709_00273</name>
</gene>
<feature type="transmembrane region" description="Helical" evidence="1">
    <location>
        <begin position="167"/>
        <end position="198"/>
    </location>
</feature>
<dbReference type="EMBL" id="AGEI01000010">
    <property type="protein sequence ID" value="EHR35719.1"/>
    <property type="molecule type" value="Genomic_DNA"/>
</dbReference>
<accession>H3NLR2</accession>
<dbReference type="HOGENOM" id="CLU_876523_0_0_9"/>
<proteinExistence type="predicted"/>
<keyword evidence="1" id="KW-0812">Transmembrane</keyword>
<dbReference type="InterPro" id="IPR018710">
    <property type="entry name" value="DUF2232"/>
</dbReference>
<keyword evidence="1" id="KW-0472">Membrane</keyword>
<dbReference type="RefSeq" id="WP_005397210.1">
    <property type="nucleotide sequence ID" value="NZ_JH601088.1"/>
</dbReference>
<feature type="transmembrane region" description="Helical" evidence="1">
    <location>
        <begin position="219"/>
        <end position="237"/>
    </location>
</feature>
<keyword evidence="3" id="KW-1185">Reference proteome</keyword>
<protein>
    <recommendedName>
        <fullName evidence="4">DUF2232 domain-containing protein</fullName>
    </recommendedName>
</protein>
<dbReference type="Proteomes" id="UP000004191">
    <property type="component" value="Unassembled WGS sequence"/>
</dbReference>
<dbReference type="PANTHER" id="PTHR41324:SF1">
    <property type="entry name" value="DUF2232 DOMAIN-CONTAINING PROTEIN"/>
    <property type="match status" value="1"/>
</dbReference>
<dbReference type="OrthoDB" id="1950201at2"/>
<feature type="transmembrane region" description="Helical" evidence="1">
    <location>
        <begin position="57"/>
        <end position="88"/>
    </location>
</feature>
<dbReference type="PATRIC" id="fig|883114.3.peg.270"/>
<name>H3NLR2_9FIRM</name>
<reference evidence="2 3" key="1">
    <citation type="submission" date="2012-01" db="EMBL/GenBank/DDBJ databases">
        <title>The Genome Sequence of Helcococcus kunzii ATCC 51366.</title>
        <authorList>
            <consortium name="The Broad Institute Genome Sequencing Platform"/>
            <person name="Earl A."/>
            <person name="Ward D."/>
            <person name="Feldgarden M."/>
            <person name="Gevers D."/>
            <person name="Huys G."/>
            <person name="Young S.K."/>
            <person name="Zeng Q."/>
            <person name="Gargeya S."/>
            <person name="Fitzgerald M."/>
            <person name="Haas B."/>
            <person name="Abouelleil A."/>
            <person name="Alvarado L."/>
            <person name="Arachchi H.M."/>
            <person name="Berlin A."/>
            <person name="Chapman S.B."/>
            <person name="Gearin G."/>
            <person name="Goldberg J."/>
            <person name="Griggs A."/>
            <person name="Gujja S."/>
            <person name="Hansen M."/>
            <person name="Heiman D."/>
            <person name="Howarth C."/>
            <person name="Larimer J."/>
            <person name="Lui A."/>
            <person name="MacDonald P.J.P."/>
            <person name="McCowen C."/>
            <person name="Montmayeur A."/>
            <person name="Murphy C."/>
            <person name="Neiman D."/>
            <person name="Pearson M."/>
            <person name="Priest M."/>
            <person name="Roberts A."/>
            <person name="Saif S."/>
            <person name="Shea T."/>
            <person name="Sisk P."/>
            <person name="Stolte C."/>
            <person name="Sykes S."/>
            <person name="Wortman J."/>
            <person name="Nusbaum C."/>
            <person name="Birren B."/>
        </authorList>
    </citation>
    <scope>NUCLEOTIDE SEQUENCE [LARGE SCALE GENOMIC DNA]</scope>
    <source>
        <strain evidence="2 3">ATCC 51366</strain>
    </source>
</reference>
<feature type="transmembrane region" description="Helical" evidence="1">
    <location>
        <begin position="276"/>
        <end position="301"/>
    </location>
</feature>
<dbReference type="Pfam" id="PF09991">
    <property type="entry name" value="DUF2232"/>
    <property type="match status" value="1"/>
</dbReference>
<keyword evidence="1" id="KW-1133">Transmembrane helix</keyword>
<evidence type="ECO:0000313" key="2">
    <source>
        <dbReference type="EMBL" id="EHR35719.1"/>
    </source>
</evidence>
<feature type="transmembrane region" description="Helical" evidence="1">
    <location>
        <begin position="100"/>
        <end position="123"/>
    </location>
</feature>
<evidence type="ECO:0000256" key="1">
    <source>
        <dbReference type="SAM" id="Phobius"/>
    </source>
</evidence>
<dbReference type="PANTHER" id="PTHR41324">
    <property type="entry name" value="MEMBRANE PROTEIN-RELATED"/>
    <property type="match status" value="1"/>
</dbReference>
<comment type="caution">
    <text evidence="2">The sequence shown here is derived from an EMBL/GenBank/DDBJ whole genome shotgun (WGS) entry which is preliminary data.</text>
</comment>
<sequence>MDKNRKITYFLDIVMTSAISLLILYTAQTIGFTMLFLLVPSIVIFLKYGPKEFIATLILTCVGLALFVDYLSIALIIAIMLVLTLFIANMIKKNENIYKIIFTSSMLFVLLISLYIILVTYIYNIDLAVLIKDSTKQIIDSFEKFISEDIRIDAVNNEMYMKRVRDLINYSISIIPSLMLVSGLVFSTTNTIASVNLLNRTEENSFIEINKKGINLKDTIKKSVLLMAVVYFVIMILNINNSEVIKNNLSFLVLFLLFINGVNAAYNLLKNKIGKITFIAIMLLFVVFLQGYTFVAVFGMLDLFFNISKQFPIRKRK</sequence>
<feature type="transmembrane region" description="Helical" evidence="1">
    <location>
        <begin position="21"/>
        <end position="45"/>
    </location>
</feature>
<organism evidence="2 3">
    <name type="scientific">Helcococcus kunzii ATCC 51366</name>
    <dbReference type="NCBI Taxonomy" id="883114"/>
    <lineage>
        <taxon>Bacteria</taxon>
        <taxon>Bacillati</taxon>
        <taxon>Bacillota</taxon>
        <taxon>Tissierellia</taxon>
        <taxon>Tissierellales</taxon>
        <taxon>Peptoniphilaceae</taxon>
        <taxon>Helcococcus</taxon>
    </lineage>
</organism>
<feature type="transmembrane region" description="Helical" evidence="1">
    <location>
        <begin position="249"/>
        <end position="269"/>
    </location>
</feature>
<dbReference type="STRING" id="883114.HMPREF9709_00273"/>
<evidence type="ECO:0000313" key="3">
    <source>
        <dbReference type="Proteomes" id="UP000004191"/>
    </source>
</evidence>
<dbReference type="AlphaFoldDB" id="H3NLR2"/>